<dbReference type="Gene3D" id="3.90.1720.10">
    <property type="entry name" value="endopeptidase domain like (from Nostoc punctiforme)"/>
    <property type="match status" value="1"/>
</dbReference>
<evidence type="ECO:0000259" key="6">
    <source>
        <dbReference type="PROSITE" id="PS51935"/>
    </source>
</evidence>
<evidence type="ECO:0000256" key="4">
    <source>
        <dbReference type="ARBA" id="ARBA00022807"/>
    </source>
</evidence>
<gene>
    <name evidence="7" type="ORF">P2L57_10890</name>
</gene>
<dbReference type="EMBL" id="JARHTQ010000005">
    <property type="protein sequence ID" value="MDF2256219.1"/>
    <property type="molecule type" value="Genomic_DNA"/>
</dbReference>
<feature type="domain" description="NlpC/P60" evidence="6">
    <location>
        <begin position="38"/>
        <end position="157"/>
    </location>
</feature>
<dbReference type="RefSeq" id="WP_275811920.1">
    <property type="nucleotide sequence ID" value="NZ_BAAANM010000015.1"/>
</dbReference>
<dbReference type="SUPFAM" id="SSF54001">
    <property type="entry name" value="Cysteine proteinases"/>
    <property type="match status" value="1"/>
</dbReference>
<accession>A0ABT5YX96</accession>
<protein>
    <submittedName>
        <fullName evidence="7">C40 family peptidase</fullName>
    </submittedName>
</protein>
<dbReference type="InterPro" id="IPR038765">
    <property type="entry name" value="Papain-like_cys_pep_sf"/>
</dbReference>
<feature type="signal peptide" evidence="5">
    <location>
        <begin position="1"/>
        <end position="26"/>
    </location>
</feature>
<evidence type="ECO:0000256" key="5">
    <source>
        <dbReference type="SAM" id="SignalP"/>
    </source>
</evidence>
<keyword evidence="8" id="KW-1185">Reference proteome</keyword>
<feature type="chain" id="PRO_5045093508" evidence="5">
    <location>
        <begin position="27"/>
        <end position="157"/>
    </location>
</feature>
<keyword evidence="4" id="KW-0788">Thiol protease</keyword>
<comment type="caution">
    <text evidence="7">The sequence shown here is derived from an EMBL/GenBank/DDBJ whole genome shotgun (WGS) entry which is preliminary data.</text>
</comment>
<evidence type="ECO:0000313" key="8">
    <source>
        <dbReference type="Proteomes" id="UP001220022"/>
    </source>
</evidence>
<organism evidence="7 8">
    <name type="scientific">Streptantibioticus ferralitis</name>
    <dbReference type="NCBI Taxonomy" id="236510"/>
    <lineage>
        <taxon>Bacteria</taxon>
        <taxon>Bacillati</taxon>
        <taxon>Actinomycetota</taxon>
        <taxon>Actinomycetes</taxon>
        <taxon>Kitasatosporales</taxon>
        <taxon>Streptomycetaceae</taxon>
        <taxon>Streptantibioticus</taxon>
    </lineage>
</organism>
<dbReference type="PROSITE" id="PS51935">
    <property type="entry name" value="NLPC_P60"/>
    <property type="match status" value="1"/>
</dbReference>
<dbReference type="InterPro" id="IPR000064">
    <property type="entry name" value="NLP_P60_dom"/>
</dbReference>
<dbReference type="Pfam" id="PF00877">
    <property type="entry name" value="NLPC_P60"/>
    <property type="match status" value="1"/>
</dbReference>
<dbReference type="Proteomes" id="UP001220022">
    <property type="component" value="Unassembled WGS sequence"/>
</dbReference>
<proteinExistence type="inferred from homology"/>
<keyword evidence="2" id="KW-0645">Protease</keyword>
<keyword evidence="3" id="KW-0378">Hydrolase</keyword>
<evidence type="ECO:0000313" key="7">
    <source>
        <dbReference type="EMBL" id="MDF2256219.1"/>
    </source>
</evidence>
<comment type="similarity">
    <text evidence="1">Belongs to the peptidase C40 family.</text>
</comment>
<keyword evidence="5" id="KW-0732">Signal</keyword>
<sequence length="157" mass="17061">MSAPINPSVLLSRVSATVALATAALAGTIVAPGLAQQASASPVSIRALKIATAKQGSPYRWGATGPYSFDCSGLTSYAFRKAGHRLPRTAAAQYYRTRHIPAGARRPGDLVFFHYGGYVYHVGVYAGHNKILHAPKTGTRVRLERIWTRHVWYGRVR</sequence>
<reference evidence="7 8" key="1">
    <citation type="submission" date="2023-03" db="EMBL/GenBank/DDBJ databases">
        <title>Draft genome sequence of type strain Streptomyces ferralitis JCM 14344.</title>
        <authorList>
            <person name="Klaysubun C."/>
            <person name="Duangmal K."/>
        </authorList>
    </citation>
    <scope>NUCLEOTIDE SEQUENCE [LARGE SCALE GENOMIC DNA]</scope>
    <source>
        <strain evidence="7 8">JCM 14344</strain>
    </source>
</reference>
<evidence type="ECO:0000256" key="1">
    <source>
        <dbReference type="ARBA" id="ARBA00007074"/>
    </source>
</evidence>
<evidence type="ECO:0000256" key="3">
    <source>
        <dbReference type="ARBA" id="ARBA00022801"/>
    </source>
</evidence>
<dbReference type="PANTHER" id="PTHR47359:SF3">
    <property type="entry name" value="NLP_P60 DOMAIN-CONTAINING PROTEIN-RELATED"/>
    <property type="match status" value="1"/>
</dbReference>
<evidence type="ECO:0000256" key="2">
    <source>
        <dbReference type="ARBA" id="ARBA00022670"/>
    </source>
</evidence>
<dbReference type="PANTHER" id="PTHR47359">
    <property type="entry name" value="PEPTIDOGLYCAN DL-ENDOPEPTIDASE CWLO"/>
    <property type="match status" value="1"/>
</dbReference>
<dbReference type="InterPro" id="IPR051794">
    <property type="entry name" value="PG_Endopeptidase_C40"/>
</dbReference>
<name>A0ABT5YX96_9ACTN</name>